<feature type="transmembrane region" description="Helical" evidence="1">
    <location>
        <begin position="134"/>
        <end position="156"/>
    </location>
</feature>
<feature type="transmembrane region" description="Helical" evidence="1">
    <location>
        <begin position="12"/>
        <end position="34"/>
    </location>
</feature>
<feature type="transmembrane region" description="Helical" evidence="1">
    <location>
        <begin position="168"/>
        <end position="189"/>
    </location>
</feature>
<keyword evidence="1" id="KW-0472">Membrane</keyword>
<dbReference type="RefSeq" id="WP_346137212.1">
    <property type="nucleotide sequence ID" value="NZ_BAABBE010000071.1"/>
</dbReference>
<accession>A0ABP7CG01</accession>
<comment type="caution">
    <text evidence="2">The sequence shown here is derived from an EMBL/GenBank/DDBJ whole genome shotgun (WGS) entry which is preliminary data.</text>
</comment>
<gene>
    <name evidence="2" type="ORF">GCM10022267_89280</name>
</gene>
<reference evidence="3" key="1">
    <citation type="journal article" date="2019" name="Int. J. Syst. Evol. Microbiol.">
        <title>The Global Catalogue of Microorganisms (GCM) 10K type strain sequencing project: providing services to taxonomists for standard genome sequencing and annotation.</title>
        <authorList>
            <consortium name="The Broad Institute Genomics Platform"/>
            <consortium name="The Broad Institute Genome Sequencing Center for Infectious Disease"/>
            <person name="Wu L."/>
            <person name="Ma J."/>
        </authorList>
    </citation>
    <scope>NUCLEOTIDE SEQUENCE [LARGE SCALE GENOMIC DNA]</scope>
    <source>
        <strain evidence="3">JCM 17494</strain>
    </source>
</reference>
<feature type="transmembrane region" description="Helical" evidence="1">
    <location>
        <begin position="90"/>
        <end position="114"/>
    </location>
</feature>
<evidence type="ECO:0000256" key="1">
    <source>
        <dbReference type="SAM" id="Phobius"/>
    </source>
</evidence>
<keyword evidence="1" id="KW-0812">Transmembrane</keyword>
<protein>
    <submittedName>
        <fullName evidence="2">Uncharacterized protein</fullName>
    </submittedName>
</protein>
<dbReference type="Proteomes" id="UP001500711">
    <property type="component" value="Unassembled WGS sequence"/>
</dbReference>
<evidence type="ECO:0000313" key="2">
    <source>
        <dbReference type="EMBL" id="GAA3688642.1"/>
    </source>
</evidence>
<keyword evidence="3" id="KW-1185">Reference proteome</keyword>
<feature type="transmembrane region" description="Helical" evidence="1">
    <location>
        <begin position="201"/>
        <end position="221"/>
    </location>
</feature>
<organism evidence="2 3">
    <name type="scientific">Lentzea roselyniae</name>
    <dbReference type="NCBI Taxonomy" id="531940"/>
    <lineage>
        <taxon>Bacteria</taxon>
        <taxon>Bacillati</taxon>
        <taxon>Actinomycetota</taxon>
        <taxon>Actinomycetes</taxon>
        <taxon>Pseudonocardiales</taxon>
        <taxon>Pseudonocardiaceae</taxon>
        <taxon>Lentzea</taxon>
    </lineage>
</organism>
<name>A0ABP7CG01_9PSEU</name>
<proteinExistence type="predicted"/>
<keyword evidence="1" id="KW-1133">Transmembrane helix</keyword>
<evidence type="ECO:0000313" key="3">
    <source>
        <dbReference type="Proteomes" id="UP001500711"/>
    </source>
</evidence>
<dbReference type="EMBL" id="BAABBE010000071">
    <property type="protein sequence ID" value="GAA3688642.1"/>
    <property type="molecule type" value="Genomic_DNA"/>
</dbReference>
<sequence>MTPLAHRVCLWAGLATAIVFLVGFIPLAGFFPVPTPDWSAERLTAWMVDHKVRLQAGCVLMIVGGTLWGMWAAGLTFWTREPENRYPVLYLLQAIMLGAGVALFVLATLCWAVASYRAGEISPEITQTIWDMGWFMFLFTAPPFIIWGVWLALGILWNPPEQQVYPRWSAYMTLALNLSFFPPMLMIFFDAGPVAYNGLLVLWLPLNEFCAWGIVMTILAFRAIARQEALQQEWECRAATFEQHELAAAPSSARDRTLSQVEGTRFS</sequence>
<feature type="transmembrane region" description="Helical" evidence="1">
    <location>
        <begin position="54"/>
        <end position="78"/>
    </location>
</feature>